<accession>A0AAN7JZM8</accession>
<evidence type="ECO:0000313" key="1">
    <source>
        <dbReference type="EMBL" id="KAK4756911.1"/>
    </source>
</evidence>
<name>A0AAN7JZM8_9MYRT</name>
<keyword evidence="2" id="KW-1185">Reference proteome</keyword>
<organism evidence="1 2">
    <name type="scientific">Trapa incisa</name>
    <dbReference type="NCBI Taxonomy" id="236973"/>
    <lineage>
        <taxon>Eukaryota</taxon>
        <taxon>Viridiplantae</taxon>
        <taxon>Streptophyta</taxon>
        <taxon>Embryophyta</taxon>
        <taxon>Tracheophyta</taxon>
        <taxon>Spermatophyta</taxon>
        <taxon>Magnoliopsida</taxon>
        <taxon>eudicotyledons</taxon>
        <taxon>Gunneridae</taxon>
        <taxon>Pentapetalae</taxon>
        <taxon>rosids</taxon>
        <taxon>malvids</taxon>
        <taxon>Myrtales</taxon>
        <taxon>Lythraceae</taxon>
        <taxon>Trapa</taxon>
    </lineage>
</organism>
<dbReference type="EMBL" id="JAXIOK010000013">
    <property type="protein sequence ID" value="KAK4756911.1"/>
    <property type="molecule type" value="Genomic_DNA"/>
</dbReference>
<evidence type="ECO:0000313" key="2">
    <source>
        <dbReference type="Proteomes" id="UP001345219"/>
    </source>
</evidence>
<sequence>MDYVEDRRSKYPTSGLNCNCQTSEGGASRAAMVALVSTSKTLRKLSREADAGSFELQIVGPPHPHGLVE</sequence>
<reference evidence="1 2" key="1">
    <citation type="journal article" date="2023" name="Hortic Res">
        <title>Pangenome of water caltrop reveals structural variations and asymmetric subgenome divergence after allopolyploidization.</title>
        <authorList>
            <person name="Zhang X."/>
            <person name="Chen Y."/>
            <person name="Wang L."/>
            <person name="Yuan Y."/>
            <person name="Fang M."/>
            <person name="Shi L."/>
            <person name="Lu R."/>
            <person name="Comes H.P."/>
            <person name="Ma Y."/>
            <person name="Chen Y."/>
            <person name="Huang G."/>
            <person name="Zhou Y."/>
            <person name="Zheng Z."/>
            <person name="Qiu Y."/>
        </authorList>
    </citation>
    <scope>NUCLEOTIDE SEQUENCE [LARGE SCALE GENOMIC DNA]</scope>
    <source>
        <tissue evidence="1">Roots</tissue>
    </source>
</reference>
<protein>
    <submittedName>
        <fullName evidence="1">Uncharacterized protein</fullName>
    </submittedName>
</protein>
<comment type="caution">
    <text evidence="1">The sequence shown here is derived from an EMBL/GenBank/DDBJ whole genome shotgun (WGS) entry which is preliminary data.</text>
</comment>
<dbReference type="AlphaFoldDB" id="A0AAN7JZM8"/>
<gene>
    <name evidence="1" type="ORF">SAY87_007038</name>
</gene>
<proteinExistence type="predicted"/>
<dbReference type="Proteomes" id="UP001345219">
    <property type="component" value="Chromosome 6"/>
</dbReference>